<name>A0ABY5MQL7_9HYPH</name>
<dbReference type="CDD" id="cd16922">
    <property type="entry name" value="HATPase_EvgS-ArcB-TorS-like"/>
    <property type="match status" value="1"/>
</dbReference>
<feature type="transmembrane region" description="Helical" evidence="6">
    <location>
        <begin position="58"/>
        <end position="78"/>
    </location>
</feature>
<evidence type="ECO:0000313" key="9">
    <source>
        <dbReference type="Proteomes" id="UP001342418"/>
    </source>
</evidence>
<evidence type="ECO:0000259" key="7">
    <source>
        <dbReference type="PROSITE" id="PS50109"/>
    </source>
</evidence>
<dbReference type="Gene3D" id="3.30.450.20">
    <property type="entry name" value="PAS domain"/>
    <property type="match status" value="1"/>
</dbReference>
<dbReference type="EMBL" id="CP030941">
    <property type="protein sequence ID" value="UUP18898.1"/>
    <property type="molecule type" value="Genomic_DNA"/>
</dbReference>
<evidence type="ECO:0000256" key="1">
    <source>
        <dbReference type="ARBA" id="ARBA00000085"/>
    </source>
</evidence>
<dbReference type="PANTHER" id="PTHR43047:SF63">
    <property type="entry name" value="HISTIDINE KINASE"/>
    <property type="match status" value="1"/>
</dbReference>
<evidence type="ECO:0000256" key="3">
    <source>
        <dbReference type="ARBA" id="ARBA00022553"/>
    </source>
</evidence>
<dbReference type="InterPro" id="IPR035965">
    <property type="entry name" value="PAS-like_dom_sf"/>
</dbReference>
<dbReference type="EC" id="2.7.13.3" evidence="2"/>
<dbReference type="InterPro" id="IPR003661">
    <property type="entry name" value="HisK_dim/P_dom"/>
</dbReference>
<comment type="catalytic activity">
    <reaction evidence="1">
        <text>ATP + protein L-histidine = ADP + protein N-phospho-L-histidine.</text>
        <dbReference type="EC" id="2.7.13.3"/>
    </reaction>
</comment>
<protein>
    <recommendedName>
        <fullName evidence="2">histidine kinase</fullName>
        <ecNumber evidence="2">2.7.13.3</ecNumber>
    </recommendedName>
</protein>
<evidence type="ECO:0000256" key="2">
    <source>
        <dbReference type="ARBA" id="ARBA00012438"/>
    </source>
</evidence>
<evidence type="ECO:0000256" key="5">
    <source>
        <dbReference type="ARBA" id="ARBA00022777"/>
    </source>
</evidence>
<keyword evidence="6" id="KW-1133">Transmembrane helix</keyword>
<reference evidence="8 9" key="1">
    <citation type="submission" date="2018-07" db="EMBL/GenBank/DDBJ databases">
        <title>Genome sequence of Nitratireductor thuwali#1536.</title>
        <authorList>
            <person name="Michoud G."/>
            <person name="Merlino G."/>
            <person name="Sefrji F.O."/>
            <person name="Daffonchio D."/>
        </authorList>
    </citation>
    <scope>NUCLEOTIDE SEQUENCE [LARGE SCALE GENOMIC DNA]</scope>
    <source>
        <strain evidence="9">Nit1536</strain>
    </source>
</reference>
<dbReference type="InterPro" id="IPR003594">
    <property type="entry name" value="HATPase_dom"/>
</dbReference>
<dbReference type="SMART" id="SM00387">
    <property type="entry name" value="HATPase_c"/>
    <property type="match status" value="1"/>
</dbReference>
<dbReference type="InterPro" id="IPR036890">
    <property type="entry name" value="HATPase_C_sf"/>
</dbReference>
<dbReference type="PROSITE" id="PS50109">
    <property type="entry name" value="HIS_KIN"/>
    <property type="match status" value="1"/>
</dbReference>
<gene>
    <name evidence="8" type="primary">pleC_2</name>
    <name evidence="8" type="ORF">NTH_03384</name>
</gene>
<dbReference type="CDD" id="cd00130">
    <property type="entry name" value="PAS"/>
    <property type="match status" value="1"/>
</dbReference>
<keyword evidence="9" id="KW-1185">Reference proteome</keyword>
<dbReference type="Gene3D" id="3.30.565.10">
    <property type="entry name" value="Histidine kinase-like ATPase, C-terminal domain"/>
    <property type="match status" value="1"/>
</dbReference>
<dbReference type="Gene3D" id="1.10.287.130">
    <property type="match status" value="1"/>
</dbReference>
<dbReference type="SUPFAM" id="SSF55874">
    <property type="entry name" value="ATPase domain of HSP90 chaperone/DNA topoisomerase II/histidine kinase"/>
    <property type="match status" value="1"/>
</dbReference>
<evidence type="ECO:0000313" key="8">
    <source>
        <dbReference type="EMBL" id="UUP18898.1"/>
    </source>
</evidence>
<dbReference type="Pfam" id="PF02518">
    <property type="entry name" value="HATPase_c"/>
    <property type="match status" value="1"/>
</dbReference>
<keyword evidence="4 8" id="KW-0808">Transferase</keyword>
<keyword evidence="5" id="KW-0418">Kinase</keyword>
<evidence type="ECO:0000256" key="6">
    <source>
        <dbReference type="SAM" id="Phobius"/>
    </source>
</evidence>
<feature type="domain" description="Histidine kinase" evidence="7">
    <location>
        <begin position="330"/>
        <end position="549"/>
    </location>
</feature>
<feature type="transmembrane region" description="Helical" evidence="6">
    <location>
        <begin position="85"/>
        <end position="116"/>
    </location>
</feature>
<dbReference type="PRINTS" id="PR00344">
    <property type="entry name" value="BCTRLSENSOR"/>
</dbReference>
<dbReference type="Proteomes" id="UP001342418">
    <property type="component" value="Chromosome"/>
</dbReference>
<dbReference type="CDD" id="cd00082">
    <property type="entry name" value="HisKA"/>
    <property type="match status" value="1"/>
</dbReference>
<keyword evidence="6" id="KW-0472">Membrane</keyword>
<keyword evidence="6" id="KW-0812">Transmembrane</keyword>
<dbReference type="SUPFAM" id="SSF55785">
    <property type="entry name" value="PYP-like sensor domain (PAS domain)"/>
    <property type="match status" value="1"/>
</dbReference>
<dbReference type="InterPro" id="IPR005467">
    <property type="entry name" value="His_kinase_dom"/>
</dbReference>
<dbReference type="InterPro" id="IPR000014">
    <property type="entry name" value="PAS"/>
</dbReference>
<feature type="transmembrane region" description="Helical" evidence="6">
    <location>
        <begin position="27"/>
        <end position="46"/>
    </location>
</feature>
<dbReference type="PANTHER" id="PTHR43047">
    <property type="entry name" value="TWO-COMPONENT HISTIDINE PROTEIN KINASE"/>
    <property type="match status" value="1"/>
</dbReference>
<evidence type="ECO:0000256" key="4">
    <source>
        <dbReference type="ARBA" id="ARBA00022679"/>
    </source>
</evidence>
<dbReference type="InterPro" id="IPR036097">
    <property type="entry name" value="HisK_dim/P_sf"/>
</dbReference>
<organism evidence="8 9">
    <name type="scientific">Nitratireductor thuwali</name>
    <dbReference type="NCBI Taxonomy" id="2267699"/>
    <lineage>
        <taxon>Bacteria</taxon>
        <taxon>Pseudomonadati</taxon>
        <taxon>Pseudomonadota</taxon>
        <taxon>Alphaproteobacteria</taxon>
        <taxon>Hyphomicrobiales</taxon>
        <taxon>Phyllobacteriaceae</taxon>
        <taxon>Nitratireductor</taxon>
    </lineage>
</organism>
<dbReference type="InterPro" id="IPR004358">
    <property type="entry name" value="Sig_transdc_His_kin-like_C"/>
</dbReference>
<dbReference type="SMART" id="SM00388">
    <property type="entry name" value="HisKA"/>
    <property type="match status" value="1"/>
</dbReference>
<dbReference type="RefSeq" id="WP_338531091.1">
    <property type="nucleotide sequence ID" value="NZ_CP030941.1"/>
</dbReference>
<dbReference type="GO" id="GO:0004673">
    <property type="term" value="F:protein histidine kinase activity"/>
    <property type="evidence" value="ECO:0007669"/>
    <property type="project" value="UniProtKB-EC"/>
</dbReference>
<accession>A0ABY5MQL7</accession>
<proteinExistence type="predicted"/>
<dbReference type="SUPFAM" id="SSF47384">
    <property type="entry name" value="Homodimeric domain of signal transducing histidine kinase"/>
    <property type="match status" value="1"/>
</dbReference>
<keyword evidence="3" id="KW-0597">Phosphoprotein</keyword>
<sequence>MGAAQACARLLHPSVVEDAERARQKRLLGVLLAGPVLAAAGLLLVLPGHMDGAASAAWAAMMLGLGLLLPFVLIATALRQLVEPAALVAGVAAAGSLTALAGGAAAPMAGLCAALAIEAAWVGRSRPAAAAGMGAAGIAMIAGALFPWEAAGTLSPAWGWLVISVYGATLAARIPFSKGQAATEEGGDGPLEIEELTGAAVFQMTPTGDIVQASDRTRQLLGVAPEIMLGSGLFDRLLVADRVVYLSALADLRDGCDRKSLRVRLRRAVGEAGEGAYRPFFLELVRRGDAEAIAGVLCEDRLAAELEQAFAEARENAQAAALSKTQFLASVSHELRTPLNAIVGFSDVLANEMFGPFANEKQREYVGHIREAGDHLLSVVNAILDVSKLQSGTYALGSEPFEFDQAVQMAMRMNAQKAQEKGISLDADIADDVGVVDCDRRAVQQILINLLSNAVKFTPAGQVEVSAHRLGDRLDFTVSDTGIGIAADDLERLGTPFMQVHSDYTRHVEGTGLGLTLVKGLVGLLNGGMSIDSTPGKGTSVTVSLPVGHRHRAEEDSEEHGPTCREVWNSEWKDDALRKTA</sequence>
<dbReference type="Pfam" id="PF00512">
    <property type="entry name" value="HisKA"/>
    <property type="match status" value="1"/>
</dbReference>